<organism evidence="1">
    <name type="scientific">Uncultured marine bacterium 66A03</name>
    <dbReference type="NCBI Taxonomy" id="331677"/>
    <lineage>
        <taxon>Bacteria</taxon>
        <taxon>environmental samples</taxon>
    </lineage>
</organism>
<name>Q4PNH1_UNCMB</name>
<dbReference type="GO" id="GO:0019171">
    <property type="term" value="F:(3R)-hydroxyacyl-[acyl-carrier-protein] dehydratase activity"/>
    <property type="evidence" value="ECO:0007669"/>
    <property type="project" value="TreeGrafter"/>
</dbReference>
<protein>
    <recommendedName>
        <fullName evidence="2">N-terminal of MaoC-like dehydratase domain-containing protein</fullName>
    </recommendedName>
</protein>
<dbReference type="PANTHER" id="PTHR28152:SF1">
    <property type="entry name" value="HYDROXYACYL-THIOESTER DEHYDRATASE TYPE 2, MITOCHONDRIAL"/>
    <property type="match status" value="1"/>
</dbReference>
<dbReference type="PANTHER" id="PTHR28152">
    <property type="entry name" value="HYDROXYACYL-THIOESTER DEHYDRATASE TYPE 2, MITOCHONDRIAL"/>
    <property type="match status" value="1"/>
</dbReference>
<reference evidence="1" key="1">
    <citation type="journal article" date="2005" name="PLoS Biol.">
        <title>New insights into metabolic properties of marine bacteria encoding proteorhodopsins.</title>
        <authorList>
            <person name="Sabehi G."/>
            <person name="Loy A."/>
            <person name="Jung K.H."/>
            <person name="Partha R."/>
            <person name="Spudich J.L."/>
            <person name="Isaacson T."/>
            <person name="Hirschberg J."/>
            <person name="Wagner M."/>
            <person name="Beja O."/>
        </authorList>
    </citation>
    <scope>NUCLEOTIDE SEQUENCE</scope>
</reference>
<evidence type="ECO:0000313" key="1">
    <source>
        <dbReference type="EMBL" id="AAY68328.1"/>
    </source>
</evidence>
<sequence length="284" mass="32258">MIPITFNTWTAQTRTCNDEVASRLILQFNIMLEGQLFSDNQTPLGIHWCLGPELQTAQNLGIDGHVKLGSLLPPIPYPRRMWAGGELVISELFQVNDNVKKTSVVTDIQHKTGSSGQLFFLTVTHNFFVQDKKMLSEKQHLVFKENNQNIFPQKGTTSKKTEQVKLPNTAIKKAIYDTDPVLLFRYSALTFNGHRIHYDIDHAKKVEGQQGLVVHGPLQATWLLNLAAIHLDKVPKRFAYKNLSPLISGEAAHLWVEEGDEMQTLKVYCCDENKRIIMKGEVFF</sequence>
<dbReference type="InterPro" id="IPR052741">
    <property type="entry name" value="Mitochondrial_HTD2"/>
</dbReference>
<dbReference type="InterPro" id="IPR029069">
    <property type="entry name" value="HotDog_dom_sf"/>
</dbReference>
<dbReference type="SUPFAM" id="SSF54637">
    <property type="entry name" value="Thioesterase/thiol ester dehydrase-isomerase"/>
    <property type="match status" value="1"/>
</dbReference>
<dbReference type="AlphaFoldDB" id="Q4PNH1"/>
<dbReference type="EMBL" id="DQ065755">
    <property type="protein sequence ID" value="AAY68328.1"/>
    <property type="molecule type" value="Genomic_DNA"/>
</dbReference>
<accession>Q4PNH1</accession>
<dbReference type="Gene3D" id="3.10.129.10">
    <property type="entry name" value="Hotdog Thioesterase"/>
    <property type="match status" value="1"/>
</dbReference>
<proteinExistence type="predicted"/>
<evidence type="ECO:0008006" key="2">
    <source>
        <dbReference type="Google" id="ProtNLM"/>
    </source>
</evidence>